<comment type="subcellular location">
    <subcellularLocation>
        <location evidence="2">Cytoplasm</location>
    </subcellularLocation>
</comment>
<protein>
    <recommendedName>
        <fullName evidence="2">Universal stress protein</fullName>
    </recommendedName>
</protein>
<dbReference type="Pfam" id="PF00582">
    <property type="entry name" value="Usp"/>
    <property type="match status" value="1"/>
</dbReference>
<accession>A0A1Z9YVW5</accession>
<dbReference type="Proteomes" id="UP000196536">
    <property type="component" value="Unassembled WGS sequence"/>
</dbReference>
<evidence type="ECO:0000259" key="3">
    <source>
        <dbReference type="Pfam" id="PF00582"/>
    </source>
</evidence>
<keyword evidence="2" id="KW-0963">Cytoplasm</keyword>
<organism evidence="4 5">
    <name type="scientific">Acinetobacter populi</name>
    <dbReference type="NCBI Taxonomy" id="1582270"/>
    <lineage>
        <taxon>Bacteria</taxon>
        <taxon>Pseudomonadati</taxon>
        <taxon>Pseudomonadota</taxon>
        <taxon>Gammaproteobacteria</taxon>
        <taxon>Moraxellales</taxon>
        <taxon>Moraxellaceae</taxon>
        <taxon>Acinetobacter</taxon>
    </lineage>
</organism>
<evidence type="ECO:0000313" key="4">
    <source>
        <dbReference type="EMBL" id="OUY06358.1"/>
    </source>
</evidence>
<evidence type="ECO:0000313" key="5">
    <source>
        <dbReference type="Proteomes" id="UP000196536"/>
    </source>
</evidence>
<dbReference type="OrthoDB" id="9792500at2"/>
<dbReference type="InterPro" id="IPR006016">
    <property type="entry name" value="UspA"/>
</dbReference>
<proteinExistence type="inferred from homology"/>
<dbReference type="Gene3D" id="3.40.50.620">
    <property type="entry name" value="HUPs"/>
    <property type="match status" value="1"/>
</dbReference>
<gene>
    <name evidence="4" type="ORF">CAP51_13970</name>
</gene>
<comment type="caution">
    <text evidence="4">The sequence shown here is derived from an EMBL/GenBank/DDBJ whole genome shotgun (WGS) entry which is preliminary data.</text>
</comment>
<keyword evidence="5" id="KW-1185">Reference proteome</keyword>
<dbReference type="AlphaFoldDB" id="A0A1Z9YVW5"/>
<evidence type="ECO:0000256" key="2">
    <source>
        <dbReference type="PIRNR" id="PIRNR006276"/>
    </source>
</evidence>
<evidence type="ECO:0000256" key="1">
    <source>
        <dbReference type="ARBA" id="ARBA00008791"/>
    </source>
</evidence>
<dbReference type="GO" id="GO:0005737">
    <property type="term" value="C:cytoplasm"/>
    <property type="evidence" value="ECO:0007669"/>
    <property type="project" value="UniProtKB-SubCell"/>
</dbReference>
<dbReference type="InterPro" id="IPR006015">
    <property type="entry name" value="Universal_stress_UspA"/>
</dbReference>
<dbReference type="RefSeq" id="WP_087621360.1">
    <property type="nucleotide sequence ID" value="NZ_NEXX01000005.1"/>
</dbReference>
<dbReference type="SUPFAM" id="SSF52402">
    <property type="entry name" value="Adenine nucleotide alpha hydrolases-like"/>
    <property type="match status" value="1"/>
</dbReference>
<dbReference type="PRINTS" id="PR01438">
    <property type="entry name" value="UNVRSLSTRESS"/>
</dbReference>
<dbReference type="InterPro" id="IPR014729">
    <property type="entry name" value="Rossmann-like_a/b/a_fold"/>
</dbReference>
<feature type="domain" description="UspA" evidence="3">
    <location>
        <begin position="3"/>
        <end position="146"/>
    </location>
</feature>
<dbReference type="EMBL" id="NEXX01000005">
    <property type="protein sequence ID" value="OUY06358.1"/>
    <property type="molecule type" value="Genomic_DNA"/>
</dbReference>
<dbReference type="CDD" id="cd00293">
    <property type="entry name" value="USP-like"/>
    <property type="match status" value="1"/>
</dbReference>
<dbReference type="PANTHER" id="PTHR46268:SF15">
    <property type="entry name" value="UNIVERSAL STRESS PROTEIN HP_0031"/>
    <property type="match status" value="1"/>
</dbReference>
<comment type="similarity">
    <text evidence="1 2">Belongs to the universal stress protein A family.</text>
</comment>
<sequence>MAYQHILVPVDGSDTSLVAVKQAADLAKAFGSKVTAICVLTLDPFIGVEFINTRDMQDDYLKQARAGIQQILDQAKQQFAQQGIEVDTKIVEGQIIHKEIVNAVEQLHADLLVIGSHGRKGIKKMVLGSVAQSVLGEINIPVLVVRG</sequence>
<dbReference type="PANTHER" id="PTHR46268">
    <property type="entry name" value="STRESS RESPONSE PROTEIN NHAX"/>
    <property type="match status" value="1"/>
</dbReference>
<name>A0A1Z9YVW5_9GAMM</name>
<dbReference type="PIRSF" id="PIRSF006276">
    <property type="entry name" value="UspA"/>
    <property type="match status" value="1"/>
</dbReference>
<reference evidence="4 5" key="1">
    <citation type="submission" date="2017-05" db="EMBL/GenBank/DDBJ databases">
        <title>Acinetobacter populi ANC 5415 (= PBJ7), whole genome shotgun sequencing project.</title>
        <authorList>
            <person name="Nemec A."/>
            <person name="Radolfova-Krizova L."/>
        </authorList>
    </citation>
    <scope>NUCLEOTIDE SEQUENCE [LARGE SCALE GENOMIC DNA]</scope>
    <source>
        <strain evidence="4 5">PBJ7</strain>
    </source>
</reference>